<name>A0A7X3GXK3_9GAMM</name>
<dbReference type="Proteomes" id="UP000437638">
    <property type="component" value="Unassembled WGS sequence"/>
</dbReference>
<dbReference type="InterPro" id="IPR007359">
    <property type="entry name" value="SigmaE_reg_RseC_MucC"/>
</dbReference>
<proteinExistence type="predicted"/>
<organism evidence="2 3">
    <name type="scientific">Vreelandella zhuhanensis</name>
    <dbReference type="NCBI Taxonomy" id="2684210"/>
    <lineage>
        <taxon>Bacteria</taxon>
        <taxon>Pseudomonadati</taxon>
        <taxon>Pseudomonadota</taxon>
        <taxon>Gammaproteobacteria</taxon>
        <taxon>Oceanospirillales</taxon>
        <taxon>Halomonadaceae</taxon>
        <taxon>Vreelandella</taxon>
    </lineage>
</organism>
<reference evidence="2 3" key="1">
    <citation type="submission" date="2019-12" db="EMBL/GenBank/DDBJ databases">
        <title>Halomonas rutogse sp. nov. isolated from two lakes on Tibetan Plateau.</title>
        <authorList>
            <person name="Gao P."/>
        </authorList>
    </citation>
    <scope>NUCLEOTIDE SEQUENCE [LARGE SCALE GENOMIC DNA]</scope>
    <source>
        <strain evidence="2 3">ZH2S</strain>
    </source>
</reference>
<dbReference type="PANTHER" id="PTHR35867">
    <property type="entry name" value="PROTEIN RSEC"/>
    <property type="match status" value="1"/>
</dbReference>
<keyword evidence="1" id="KW-1133">Transmembrane helix</keyword>
<evidence type="ECO:0000313" key="2">
    <source>
        <dbReference type="EMBL" id="MWJ26756.1"/>
    </source>
</evidence>
<evidence type="ECO:0000313" key="3">
    <source>
        <dbReference type="Proteomes" id="UP000437638"/>
    </source>
</evidence>
<dbReference type="AlphaFoldDB" id="A0A7X3GXK3"/>
<comment type="caution">
    <text evidence="2">The sequence shown here is derived from an EMBL/GenBank/DDBJ whole genome shotgun (WGS) entry which is preliminary data.</text>
</comment>
<dbReference type="EMBL" id="WTKP01000001">
    <property type="protein sequence ID" value="MWJ26756.1"/>
    <property type="molecule type" value="Genomic_DNA"/>
</dbReference>
<protein>
    <submittedName>
        <fullName evidence="2">Fis family transcriptional regulator</fullName>
    </submittedName>
</protein>
<feature type="transmembrane region" description="Helical" evidence="1">
    <location>
        <begin position="127"/>
        <end position="148"/>
    </location>
</feature>
<keyword evidence="1" id="KW-0472">Membrane</keyword>
<keyword evidence="3" id="KW-1185">Reference proteome</keyword>
<sequence length="161" mass="17246">MNSAPHGNPGQENLEPAVGIARCQGSLLVRAAQVVECKGNRVIVEVMGQEGCARCEQGGGCGAGLFIRSQRWHLEVVAPKPLAIGEVVSLALPRKTLSLLAATVYALPLVFALIIAGVGQGLFEAPWMAPVGFFVGLLGSILGLHYFLKEQRERFRPRLVF</sequence>
<feature type="transmembrane region" description="Helical" evidence="1">
    <location>
        <begin position="99"/>
        <end position="121"/>
    </location>
</feature>
<dbReference type="Pfam" id="PF04246">
    <property type="entry name" value="RseC_MucC"/>
    <property type="match status" value="1"/>
</dbReference>
<keyword evidence="1" id="KW-0812">Transmembrane</keyword>
<dbReference type="PANTHER" id="PTHR35867:SF1">
    <property type="entry name" value="PROTEIN RSEC"/>
    <property type="match status" value="1"/>
</dbReference>
<evidence type="ECO:0000256" key="1">
    <source>
        <dbReference type="SAM" id="Phobius"/>
    </source>
</evidence>
<dbReference type="RefSeq" id="WP_160416991.1">
    <property type="nucleotide sequence ID" value="NZ_WTKP01000001.1"/>
</dbReference>
<gene>
    <name evidence="2" type="ORF">GPM19_00790</name>
</gene>
<accession>A0A7X3GXK3</accession>